<keyword evidence="1" id="KW-0472">Membrane</keyword>
<name>A0A317NR55_9NOCA</name>
<keyword evidence="1" id="KW-0812">Transmembrane</keyword>
<evidence type="ECO:0000313" key="3">
    <source>
        <dbReference type="Proteomes" id="UP000246410"/>
    </source>
</evidence>
<dbReference type="Proteomes" id="UP000246410">
    <property type="component" value="Unassembled WGS sequence"/>
</dbReference>
<evidence type="ECO:0000256" key="1">
    <source>
        <dbReference type="SAM" id="Phobius"/>
    </source>
</evidence>
<keyword evidence="3" id="KW-1185">Reference proteome</keyword>
<feature type="transmembrane region" description="Helical" evidence="1">
    <location>
        <begin position="67"/>
        <end position="88"/>
    </location>
</feature>
<proteinExistence type="predicted"/>
<dbReference type="RefSeq" id="WP_110037250.1">
    <property type="nucleotide sequence ID" value="NZ_QGTL01000003.1"/>
</dbReference>
<accession>A0A317NR55</accession>
<evidence type="ECO:0000313" key="2">
    <source>
        <dbReference type="EMBL" id="PWV77826.1"/>
    </source>
</evidence>
<comment type="caution">
    <text evidence="2">The sequence shown here is derived from an EMBL/GenBank/DDBJ whole genome shotgun (WGS) entry which is preliminary data.</text>
</comment>
<reference evidence="2 3" key="1">
    <citation type="submission" date="2018-05" db="EMBL/GenBank/DDBJ databases">
        <title>Genomic Encyclopedia of Type Strains, Phase IV (KMG-IV): sequencing the most valuable type-strain genomes for metagenomic binning, comparative biology and taxonomic classification.</title>
        <authorList>
            <person name="Goeker M."/>
        </authorList>
    </citation>
    <scope>NUCLEOTIDE SEQUENCE [LARGE SCALE GENOMIC DNA]</scope>
    <source>
        <strain evidence="2 3">DSM 44717</strain>
    </source>
</reference>
<dbReference type="AlphaFoldDB" id="A0A317NR55"/>
<gene>
    <name evidence="2" type="ORF">DFR69_103426</name>
</gene>
<protein>
    <submittedName>
        <fullName evidence="2">Uncharacterized protein</fullName>
    </submittedName>
</protein>
<dbReference type="EMBL" id="QGTL01000003">
    <property type="protein sequence ID" value="PWV77826.1"/>
    <property type="molecule type" value="Genomic_DNA"/>
</dbReference>
<feature type="transmembrane region" description="Helical" evidence="1">
    <location>
        <begin position="34"/>
        <end position="55"/>
    </location>
</feature>
<keyword evidence="1" id="KW-1133">Transmembrane helix</keyword>
<organism evidence="2 3">
    <name type="scientific">Nocardia neocaledoniensis</name>
    <dbReference type="NCBI Taxonomy" id="236511"/>
    <lineage>
        <taxon>Bacteria</taxon>
        <taxon>Bacillati</taxon>
        <taxon>Actinomycetota</taxon>
        <taxon>Actinomycetes</taxon>
        <taxon>Mycobacteriales</taxon>
        <taxon>Nocardiaceae</taxon>
        <taxon>Nocardia</taxon>
    </lineage>
</organism>
<sequence length="225" mass="24346">MTRTTTYNTPTGTVATTTHDGGFSDDVLDALGRLLVLVVTGSFRLIWWALLFPVLSLPAGLSIAVGWWLGWPAGVGLAGVAVAGMVLWRLRSPQTFERWCSGRIRSRFLAWFRYRRRWVPVMAACSLAKSAGGAVQTPRLISVHIGDDVDTVKAKMLAGHAPDDWCNRSEHLAHAFGSHQAKVAIVGPSLVELAFRRSDALAEPVVVDVESVAGFKTLPGTRKAA</sequence>